<name>A0ABD3QDT8_9STRA</name>
<protein>
    <submittedName>
        <fullName evidence="1">Uncharacterized protein</fullName>
    </submittedName>
</protein>
<organism evidence="1 2">
    <name type="scientific">Cyclotella cryptica</name>
    <dbReference type="NCBI Taxonomy" id="29204"/>
    <lineage>
        <taxon>Eukaryota</taxon>
        <taxon>Sar</taxon>
        <taxon>Stramenopiles</taxon>
        <taxon>Ochrophyta</taxon>
        <taxon>Bacillariophyta</taxon>
        <taxon>Coscinodiscophyceae</taxon>
        <taxon>Thalassiosirophycidae</taxon>
        <taxon>Stephanodiscales</taxon>
        <taxon>Stephanodiscaceae</taxon>
        <taxon>Cyclotella</taxon>
    </lineage>
</organism>
<sequence>MKNNHLLSFVNGSSFVSKRSTIFTQRATITLISIASLLASTLLFLETNEMTELSFDTMHRIPDECTAYIQSVDNQTVLNLRHGQYIYSQDRIQPYNVPCFIMKHRYNCLPPNSTTKEVLSHQWHFVLQSNLSDISTLCDLTSVVDRMGGPAALPRDRSIGLMGNSYLRQLFESLGCKYKQQLSKLLLHQNGPTQDNDSMALRKNRPYNLEEYGSVLLFDTNDKDKVCFAGLKREDLQSFYSVQLPEEMNLVQNCTDNIALAEYNKHANLTGSGAADAVANTERPTERIAHSRSHTSALSVFYNFRPHNLNQPNEIYDVLLGKDVMQSLDTIFWNDDMKRKMKNKVHFPDTARWVDLSMLMWILQKIQRRDAGVFFRENNPWIAANPSVVFHPCMPGIPDDEIGILLFLLIFDIDGIVVE</sequence>
<dbReference type="Proteomes" id="UP001516023">
    <property type="component" value="Unassembled WGS sequence"/>
</dbReference>
<reference evidence="1 2" key="1">
    <citation type="journal article" date="2020" name="G3 (Bethesda)">
        <title>Improved Reference Genome for Cyclotella cryptica CCMP332, a Model for Cell Wall Morphogenesis, Salinity Adaptation, and Lipid Production in Diatoms (Bacillariophyta).</title>
        <authorList>
            <person name="Roberts W.R."/>
            <person name="Downey K.M."/>
            <person name="Ruck E.C."/>
            <person name="Traller J.C."/>
            <person name="Alverson A.J."/>
        </authorList>
    </citation>
    <scope>NUCLEOTIDE SEQUENCE [LARGE SCALE GENOMIC DNA]</scope>
    <source>
        <strain evidence="1 2">CCMP332</strain>
    </source>
</reference>
<keyword evidence="2" id="KW-1185">Reference proteome</keyword>
<proteinExistence type="predicted"/>
<evidence type="ECO:0000313" key="2">
    <source>
        <dbReference type="Proteomes" id="UP001516023"/>
    </source>
</evidence>
<evidence type="ECO:0000313" key="1">
    <source>
        <dbReference type="EMBL" id="KAL3798560.1"/>
    </source>
</evidence>
<gene>
    <name evidence="1" type="ORF">HJC23_011864</name>
</gene>
<accession>A0ABD3QDT8</accession>
<dbReference type="EMBL" id="JABMIG020000045">
    <property type="protein sequence ID" value="KAL3798560.1"/>
    <property type="molecule type" value="Genomic_DNA"/>
</dbReference>
<comment type="caution">
    <text evidence="1">The sequence shown here is derived from an EMBL/GenBank/DDBJ whole genome shotgun (WGS) entry which is preliminary data.</text>
</comment>
<dbReference type="AlphaFoldDB" id="A0ABD3QDT8"/>